<dbReference type="EMBL" id="JBBBZM010000304">
    <property type="protein sequence ID" value="KAL0631083.1"/>
    <property type="molecule type" value="Genomic_DNA"/>
</dbReference>
<dbReference type="Proteomes" id="UP001447188">
    <property type="component" value="Unassembled WGS sequence"/>
</dbReference>
<evidence type="ECO:0000313" key="3">
    <source>
        <dbReference type="Proteomes" id="UP001447188"/>
    </source>
</evidence>
<comment type="caution">
    <text evidence="2">The sequence shown here is derived from an EMBL/GenBank/DDBJ whole genome shotgun (WGS) entry which is preliminary data.</text>
</comment>
<protein>
    <submittedName>
        <fullName evidence="2">Uncharacterized protein</fullName>
    </submittedName>
</protein>
<proteinExistence type="predicted"/>
<reference evidence="2 3" key="1">
    <citation type="submission" date="2024-02" db="EMBL/GenBank/DDBJ databases">
        <title>Discinaceae phylogenomics.</title>
        <authorList>
            <person name="Dirks A.C."/>
            <person name="James T.Y."/>
        </authorList>
    </citation>
    <scope>NUCLEOTIDE SEQUENCE [LARGE SCALE GENOMIC DNA]</scope>
    <source>
        <strain evidence="2 3">ACD0624</strain>
    </source>
</reference>
<name>A0ABR3G5E4_9PEZI</name>
<organism evidence="2 3">
    <name type="scientific">Discina gigas</name>
    <dbReference type="NCBI Taxonomy" id="1032678"/>
    <lineage>
        <taxon>Eukaryota</taxon>
        <taxon>Fungi</taxon>
        <taxon>Dikarya</taxon>
        <taxon>Ascomycota</taxon>
        <taxon>Pezizomycotina</taxon>
        <taxon>Pezizomycetes</taxon>
        <taxon>Pezizales</taxon>
        <taxon>Discinaceae</taxon>
        <taxon>Discina</taxon>
    </lineage>
</organism>
<sequence length="153" mass="17463">MAEQEVTPNTQQPAGPTKRTPGHRPKQSSFLTTVSLLLRLKDPTHRARGKWVQKQAGGYSVRHSTASDPHHVLLVYKASKYTANLEGVLNNAEGPTEVISWRWGWSPVKFVYNVWVFKEGTFDLHSDGGVINWYWESPSAERRDKFVEFRKLA</sequence>
<accession>A0ABR3G5E4</accession>
<evidence type="ECO:0000256" key="1">
    <source>
        <dbReference type="SAM" id="MobiDB-lite"/>
    </source>
</evidence>
<keyword evidence="3" id="KW-1185">Reference proteome</keyword>
<feature type="region of interest" description="Disordered" evidence="1">
    <location>
        <begin position="1"/>
        <end position="28"/>
    </location>
</feature>
<evidence type="ECO:0000313" key="2">
    <source>
        <dbReference type="EMBL" id="KAL0631083.1"/>
    </source>
</evidence>
<gene>
    <name evidence="2" type="ORF">Q9L58_010066</name>
</gene>
<feature type="compositionally biased region" description="Polar residues" evidence="1">
    <location>
        <begin position="1"/>
        <end position="14"/>
    </location>
</feature>